<evidence type="ECO:0000256" key="3">
    <source>
        <dbReference type="ARBA" id="ARBA00022692"/>
    </source>
</evidence>
<feature type="transmembrane region" description="Helical" evidence="6">
    <location>
        <begin position="276"/>
        <end position="295"/>
    </location>
</feature>
<dbReference type="CDD" id="cd13125">
    <property type="entry name" value="MATE_like_10"/>
    <property type="match status" value="1"/>
</dbReference>
<dbReference type="HOGENOM" id="CLU_042154_2_0_10"/>
<feature type="transmembrane region" description="Helical" evidence="6">
    <location>
        <begin position="234"/>
        <end position="256"/>
    </location>
</feature>
<dbReference type="RefSeq" id="WP_007215551.1">
    <property type="nucleotide sequence ID" value="NZ_JH724085.1"/>
</dbReference>
<keyword evidence="2" id="KW-1003">Cell membrane</keyword>
<evidence type="ECO:0000313" key="7">
    <source>
        <dbReference type="EMBL" id="EIY38436.1"/>
    </source>
</evidence>
<proteinExistence type="predicted"/>
<name>I9R7I1_9BACE</name>
<keyword evidence="4 6" id="KW-1133">Transmembrane helix</keyword>
<feature type="transmembrane region" description="Helical" evidence="6">
    <location>
        <begin position="352"/>
        <end position="374"/>
    </location>
</feature>
<gene>
    <name evidence="7" type="ORF">HMPREF1062_00566</name>
</gene>
<dbReference type="InterPro" id="IPR044550">
    <property type="entry name" value="WzxE"/>
</dbReference>
<feature type="transmembrane region" description="Helical" evidence="6">
    <location>
        <begin position="194"/>
        <end position="213"/>
    </location>
</feature>
<feature type="transmembrane region" description="Helical" evidence="6">
    <location>
        <begin position="105"/>
        <end position="124"/>
    </location>
</feature>
<protein>
    <recommendedName>
        <fullName evidence="9">Polysaccharide biosynthesis protein C-terminal domain-containing protein</fullName>
    </recommendedName>
</protein>
<dbReference type="AlphaFoldDB" id="I9R7I1"/>
<dbReference type="PATRIC" id="fig|997874.3.peg.573"/>
<evidence type="ECO:0000256" key="1">
    <source>
        <dbReference type="ARBA" id="ARBA00004651"/>
    </source>
</evidence>
<dbReference type="Pfam" id="PF13440">
    <property type="entry name" value="Polysacc_synt_3"/>
    <property type="match status" value="1"/>
</dbReference>
<feature type="transmembrane region" description="Helical" evidence="6">
    <location>
        <begin position="407"/>
        <end position="428"/>
    </location>
</feature>
<dbReference type="PANTHER" id="PTHR30250">
    <property type="entry name" value="PST FAMILY PREDICTED COLANIC ACID TRANSPORTER"/>
    <property type="match status" value="1"/>
</dbReference>
<reference evidence="7 8" key="1">
    <citation type="submission" date="2012-02" db="EMBL/GenBank/DDBJ databases">
        <title>The Genome Sequence of Bacteroides cellulosilyticus CL02T12C19.</title>
        <authorList>
            <consortium name="The Broad Institute Genome Sequencing Platform"/>
            <person name="Earl A."/>
            <person name="Ward D."/>
            <person name="Feldgarden M."/>
            <person name="Gevers D."/>
            <person name="Zitomersky N.L."/>
            <person name="Coyne M.J."/>
            <person name="Comstock L.E."/>
            <person name="Young S.K."/>
            <person name="Zeng Q."/>
            <person name="Gargeya S."/>
            <person name="Fitzgerald M."/>
            <person name="Haas B."/>
            <person name="Abouelleil A."/>
            <person name="Alvarado L."/>
            <person name="Arachchi H.M."/>
            <person name="Berlin A."/>
            <person name="Chapman S.B."/>
            <person name="Gearin G."/>
            <person name="Goldberg J."/>
            <person name="Griggs A."/>
            <person name="Gujja S."/>
            <person name="Hansen M."/>
            <person name="Heiman D."/>
            <person name="Howarth C."/>
            <person name="Larimer J."/>
            <person name="Lui A."/>
            <person name="MacDonald P.J.P."/>
            <person name="McCowen C."/>
            <person name="Montmayeur A."/>
            <person name="Murphy C."/>
            <person name="Neiman D."/>
            <person name="Pearson M."/>
            <person name="Priest M."/>
            <person name="Roberts A."/>
            <person name="Saif S."/>
            <person name="Shea T."/>
            <person name="Sisk P."/>
            <person name="Stolte C."/>
            <person name="Sykes S."/>
            <person name="Wortman J."/>
            <person name="Nusbaum C."/>
            <person name="Birren B."/>
        </authorList>
    </citation>
    <scope>NUCLEOTIDE SEQUENCE [LARGE SCALE GENOMIC DNA]</scope>
    <source>
        <strain evidence="7 8">CL02T12C19</strain>
    </source>
</reference>
<dbReference type="GO" id="GO:0005886">
    <property type="term" value="C:plasma membrane"/>
    <property type="evidence" value="ECO:0007669"/>
    <property type="project" value="UniProtKB-SubCell"/>
</dbReference>
<evidence type="ECO:0000313" key="8">
    <source>
        <dbReference type="Proteomes" id="UP000003741"/>
    </source>
</evidence>
<dbReference type="OrthoDB" id="9769862at2"/>
<comment type="subcellular location">
    <subcellularLocation>
        <location evidence="1">Cell membrane</location>
        <topology evidence="1">Multi-pass membrane protein</topology>
    </subcellularLocation>
</comment>
<keyword evidence="8" id="KW-1185">Reference proteome</keyword>
<dbReference type="InterPro" id="IPR050833">
    <property type="entry name" value="Poly_Biosynth_Transport"/>
</dbReference>
<keyword evidence="5 6" id="KW-0472">Membrane</keyword>
<dbReference type="EMBL" id="AGXG01000009">
    <property type="protein sequence ID" value="EIY38436.1"/>
    <property type="molecule type" value="Genomic_DNA"/>
</dbReference>
<feature type="transmembrane region" description="Helical" evidence="6">
    <location>
        <begin position="316"/>
        <end position="337"/>
    </location>
</feature>
<evidence type="ECO:0000256" key="6">
    <source>
        <dbReference type="SAM" id="Phobius"/>
    </source>
</evidence>
<accession>I9R7I1</accession>
<dbReference type="PANTHER" id="PTHR30250:SF11">
    <property type="entry name" value="O-ANTIGEN TRANSPORTER-RELATED"/>
    <property type="match status" value="1"/>
</dbReference>
<feature type="transmembrane region" description="Helical" evidence="6">
    <location>
        <begin position="381"/>
        <end position="401"/>
    </location>
</feature>
<feature type="transmembrane region" description="Helical" evidence="6">
    <location>
        <begin position="136"/>
        <end position="158"/>
    </location>
</feature>
<evidence type="ECO:0008006" key="9">
    <source>
        <dbReference type="Google" id="ProtNLM"/>
    </source>
</evidence>
<evidence type="ECO:0000256" key="2">
    <source>
        <dbReference type="ARBA" id="ARBA00022475"/>
    </source>
</evidence>
<comment type="caution">
    <text evidence="7">The sequence shown here is derived from an EMBL/GenBank/DDBJ whole genome shotgun (WGS) entry which is preliminary data.</text>
</comment>
<evidence type="ECO:0000256" key="5">
    <source>
        <dbReference type="ARBA" id="ARBA00023136"/>
    </source>
</evidence>
<keyword evidence="3 6" id="KW-0812">Transmembrane</keyword>
<evidence type="ECO:0000256" key="4">
    <source>
        <dbReference type="ARBA" id="ARBA00022989"/>
    </source>
</evidence>
<dbReference type="GO" id="GO:0009246">
    <property type="term" value="P:enterobacterial common antigen biosynthetic process"/>
    <property type="evidence" value="ECO:0007669"/>
    <property type="project" value="InterPro"/>
</dbReference>
<feature type="transmembrane region" description="Helical" evidence="6">
    <location>
        <begin position="170"/>
        <end position="188"/>
    </location>
</feature>
<dbReference type="Proteomes" id="UP000003741">
    <property type="component" value="Unassembled WGS sequence"/>
</dbReference>
<feature type="transmembrane region" description="Helical" evidence="6">
    <location>
        <begin position="440"/>
        <end position="458"/>
    </location>
</feature>
<feature type="transmembrane region" description="Helical" evidence="6">
    <location>
        <begin position="464"/>
        <end position="483"/>
    </location>
</feature>
<organism evidence="7 8">
    <name type="scientific">Bacteroides cellulosilyticus CL02T12C19</name>
    <dbReference type="NCBI Taxonomy" id="997874"/>
    <lineage>
        <taxon>Bacteria</taxon>
        <taxon>Pseudomonadati</taxon>
        <taxon>Bacteroidota</taxon>
        <taxon>Bacteroidia</taxon>
        <taxon>Bacteroidales</taxon>
        <taxon>Bacteroidaceae</taxon>
        <taxon>Bacteroides</taxon>
    </lineage>
</organism>
<sequence>MIKSDILIKEDEQKKSYRSIFKATSLFGGVQIYQILVNVIKSKIIAILLGPEGIGLIGLYQSVLELLKSFTSLGITQSGVRDVSEANESGDFSRISETVSVVKRLVWVTGMSGTIVMILLSPFLSSTTFGDKSYVLPLIVLSITLLIDQISNGQKVLLQGLRRLTNLAKATAIGATLGLLVSIPLYYFYGSKGIVPTLIFNSLSALLLSWYFSRRIKLMYVANSLRATIKKGRTIIIMGVAMSISGMLATFVSFILRSYIRREGSLEEVGLYQAGFLIITTYVGLVFNAIATDYYPRLASINTDNDKCKTIICQQGEIASFILTPLLCICLLFMPYVLQVLYSSEFLAANLYIKWACVGMMFRLAAWGVSYIFLAKAESKLFIINELVGNIYYLIMSIIGYKLWGMSGLGLAFCINYIIYLLQVYVIAHKRYNFSYSSTYIKCFVIQLLLVLLGFSNVLLNDDILMYLLGILIIMISCLYSFLGLNKRIHLFELFKSKLKL</sequence>